<gene>
    <name evidence="1" type="ORF">NM688_g1344</name>
</gene>
<comment type="caution">
    <text evidence="1">The sequence shown here is derived from an EMBL/GenBank/DDBJ whole genome shotgun (WGS) entry which is preliminary data.</text>
</comment>
<dbReference type="Proteomes" id="UP001148662">
    <property type="component" value="Unassembled WGS sequence"/>
</dbReference>
<accession>A0ACC1TC38</accession>
<protein>
    <submittedName>
        <fullName evidence="1">Uncharacterized protein</fullName>
    </submittedName>
</protein>
<sequence>MWKILLSIVFASIVTILWKIFPLIRRALTSPLRCLPGPPVEDWKSFILGNFFTKLYKSEDSSIESQWLEQYGHVMSIPALFTIPVLLTSDTRAVNHVLTHSLDYQKSKEGRKALSFLVGAGVLVAEGESHRRQRRVLNPAFGPTQLRELTSIFFDKALELRDVWMSEMKQTGGATRIEVLSWLNRVALDIIGLAGFNYRFESVSGKPNELEHAFSTMFNTQGPNLFALLQFLFPPLKLIRTAQRKKAEEAQATMRRIGKQIIADRKAEILAEMSAVAGQRAARKDVKGRDLLSLLIKSNMAVDIPDSQRLSDEEVLGQVPTFIVAGHETTGGATMWCLVALSRAHRIQTKLREELLAVDTDTPTMDELNALPYLDMVVRETLRFHAPVPRGQRVSEKDDFIPLAKPFTDRHGKVHDSIHVSKGSTIILPIAVLNRSKELWGEDALEFKPERWLSPPEAAKSIPGVWSDMLTFLGGSHSCIGYRFAIVEMKALLFTLLRAFDFDMAVPASSIIKRTSLTQRPMILGEEKKGNQMPLMTFQVEVDAGPGQDNSRARHLPQFSATSFRAPTIRSVADNKGEPLRHGVVDDSTARIEDGNRTTPPANATAHAERVEVSRLPSTVPTRHS</sequence>
<proteinExistence type="predicted"/>
<evidence type="ECO:0000313" key="1">
    <source>
        <dbReference type="EMBL" id="KAJ3557677.1"/>
    </source>
</evidence>
<keyword evidence="2" id="KW-1185">Reference proteome</keyword>
<name>A0ACC1TC38_9APHY</name>
<dbReference type="EMBL" id="JANHOG010000140">
    <property type="protein sequence ID" value="KAJ3557677.1"/>
    <property type="molecule type" value="Genomic_DNA"/>
</dbReference>
<organism evidence="1 2">
    <name type="scientific">Phlebia brevispora</name>
    <dbReference type="NCBI Taxonomy" id="194682"/>
    <lineage>
        <taxon>Eukaryota</taxon>
        <taxon>Fungi</taxon>
        <taxon>Dikarya</taxon>
        <taxon>Basidiomycota</taxon>
        <taxon>Agaricomycotina</taxon>
        <taxon>Agaricomycetes</taxon>
        <taxon>Polyporales</taxon>
        <taxon>Meruliaceae</taxon>
        <taxon>Phlebia</taxon>
    </lineage>
</organism>
<evidence type="ECO:0000313" key="2">
    <source>
        <dbReference type="Proteomes" id="UP001148662"/>
    </source>
</evidence>
<reference evidence="1" key="1">
    <citation type="submission" date="2022-07" db="EMBL/GenBank/DDBJ databases">
        <title>Genome Sequence of Phlebia brevispora.</title>
        <authorList>
            <person name="Buettner E."/>
        </authorList>
    </citation>
    <scope>NUCLEOTIDE SEQUENCE</scope>
    <source>
        <strain evidence="1">MPL23</strain>
    </source>
</reference>